<dbReference type="Pfam" id="PF01478">
    <property type="entry name" value="Peptidase_A24"/>
    <property type="match status" value="1"/>
</dbReference>
<feature type="transmembrane region" description="Helical" evidence="2">
    <location>
        <begin position="215"/>
        <end position="233"/>
    </location>
</feature>
<dbReference type="InterPro" id="IPR050882">
    <property type="entry name" value="Prepilin_peptidase/N-MTase"/>
</dbReference>
<dbReference type="PANTHER" id="PTHR30487:SF0">
    <property type="entry name" value="PREPILIN LEADER PEPTIDASE_N-METHYLTRANSFERASE-RELATED"/>
    <property type="match status" value="1"/>
</dbReference>
<evidence type="ECO:0000256" key="1">
    <source>
        <dbReference type="ARBA" id="ARBA00005801"/>
    </source>
</evidence>
<accession>A0A6N2TSW4</accession>
<sequence length="248" mass="26501">MGTLPILFPVLTRIADKSLGAAEWNLFLSVIVWITYAVWLSVSGWAIQRRYFVEASLTPLKRNGVVWAAVLVGAVVLVGAQARPASPAVVSLTMMGTLLGYIDARTHRLPTPYVLALACGVLSGIGVTIYFHPQPYLLAAQVVFGTLIWTLPLWLGTLPKGGFGRGDLRLAPILGSLLGLLGWHAALFGLLVSIVSAACAALWKIVSGQAGTRSRIAFGPWMIGSTLLSFLLWSDVSTDLSLLLHLGI</sequence>
<comment type="similarity">
    <text evidence="1">Belongs to the peptidase A24 family.</text>
</comment>
<feature type="transmembrane region" description="Helical" evidence="2">
    <location>
        <begin position="26"/>
        <end position="48"/>
    </location>
</feature>
<feature type="domain" description="Prepilin type IV endopeptidase peptidase" evidence="3">
    <location>
        <begin position="93"/>
        <end position="201"/>
    </location>
</feature>
<keyword evidence="2" id="KW-0472">Membrane</keyword>
<dbReference type="AlphaFoldDB" id="A0A6N2TSW4"/>
<dbReference type="GO" id="GO:0004190">
    <property type="term" value="F:aspartic-type endopeptidase activity"/>
    <property type="evidence" value="ECO:0007669"/>
    <property type="project" value="InterPro"/>
</dbReference>
<gene>
    <name evidence="4" type="ORF">AOLFYP35_01429</name>
</gene>
<name>A0A6N2TSW4_9ACTO</name>
<evidence type="ECO:0000313" key="4">
    <source>
        <dbReference type="EMBL" id="VYT06566.1"/>
    </source>
</evidence>
<evidence type="ECO:0000256" key="2">
    <source>
        <dbReference type="SAM" id="Phobius"/>
    </source>
</evidence>
<dbReference type="PANTHER" id="PTHR30487">
    <property type="entry name" value="TYPE 4 PREPILIN-LIKE PROTEINS LEADER PEPTIDE-PROCESSING ENZYME"/>
    <property type="match status" value="1"/>
</dbReference>
<dbReference type="GO" id="GO:0005886">
    <property type="term" value="C:plasma membrane"/>
    <property type="evidence" value="ECO:0007669"/>
    <property type="project" value="TreeGrafter"/>
</dbReference>
<reference evidence="4" key="1">
    <citation type="submission" date="2019-11" db="EMBL/GenBank/DDBJ databases">
        <authorList>
            <person name="Feng L."/>
        </authorList>
    </citation>
    <scope>NUCLEOTIDE SEQUENCE</scope>
    <source>
        <strain evidence="4">AodontolyticusLFYP35</strain>
    </source>
</reference>
<keyword evidence="2" id="KW-0812">Transmembrane</keyword>
<dbReference type="EMBL" id="CACRSM010000002">
    <property type="protein sequence ID" value="VYT06566.1"/>
    <property type="molecule type" value="Genomic_DNA"/>
</dbReference>
<feature type="transmembrane region" description="Helical" evidence="2">
    <location>
        <begin position="138"/>
        <end position="158"/>
    </location>
</feature>
<protein>
    <submittedName>
        <fullName evidence="4">Type IV leader peptidase family protein</fullName>
    </submittedName>
</protein>
<dbReference type="GO" id="GO:0006465">
    <property type="term" value="P:signal peptide processing"/>
    <property type="evidence" value="ECO:0007669"/>
    <property type="project" value="TreeGrafter"/>
</dbReference>
<keyword evidence="2" id="KW-1133">Transmembrane helix</keyword>
<feature type="transmembrane region" description="Helical" evidence="2">
    <location>
        <begin position="170"/>
        <end position="203"/>
    </location>
</feature>
<feature type="transmembrane region" description="Helical" evidence="2">
    <location>
        <begin position="60"/>
        <end position="79"/>
    </location>
</feature>
<evidence type="ECO:0000259" key="3">
    <source>
        <dbReference type="Pfam" id="PF01478"/>
    </source>
</evidence>
<organism evidence="4">
    <name type="scientific">Schaalia odontolytica</name>
    <dbReference type="NCBI Taxonomy" id="1660"/>
    <lineage>
        <taxon>Bacteria</taxon>
        <taxon>Bacillati</taxon>
        <taxon>Actinomycetota</taxon>
        <taxon>Actinomycetes</taxon>
        <taxon>Actinomycetales</taxon>
        <taxon>Actinomycetaceae</taxon>
        <taxon>Schaalia</taxon>
    </lineage>
</organism>
<proteinExistence type="inferred from homology"/>
<feature type="transmembrane region" description="Helical" evidence="2">
    <location>
        <begin position="114"/>
        <end position="132"/>
    </location>
</feature>
<dbReference type="InterPro" id="IPR000045">
    <property type="entry name" value="Prepilin_IV_endopep_pep"/>
</dbReference>